<evidence type="ECO:0000259" key="13">
    <source>
        <dbReference type="PROSITE" id="PS50112"/>
    </source>
</evidence>
<keyword evidence="4" id="KW-0597">Phosphoprotein</keyword>
<dbReference type="InterPro" id="IPR000700">
    <property type="entry name" value="PAS-assoc_C"/>
</dbReference>
<evidence type="ECO:0000256" key="4">
    <source>
        <dbReference type="ARBA" id="ARBA00022553"/>
    </source>
</evidence>
<dbReference type="InterPro" id="IPR005467">
    <property type="entry name" value="His_kinase_dom"/>
</dbReference>
<evidence type="ECO:0000256" key="8">
    <source>
        <dbReference type="ARBA" id="ARBA00022840"/>
    </source>
</evidence>
<evidence type="ECO:0000256" key="2">
    <source>
        <dbReference type="ARBA" id="ARBA00004370"/>
    </source>
</evidence>
<dbReference type="SMART" id="SM00387">
    <property type="entry name" value="HATPase_c"/>
    <property type="match status" value="1"/>
</dbReference>
<dbReference type="InterPro" id="IPR000014">
    <property type="entry name" value="PAS"/>
</dbReference>
<dbReference type="Pfam" id="PF13426">
    <property type="entry name" value="PAS_9"/>
    <property type="match status" value="1"/>
</dbReference>
<dbReference type="InterPro" id="IPR003660">
    <property type="entry name" value="HAMP_dom"/>
</dbReference>
<feature type="transmembrane region" description="Helical" evidence="11">
    <location>
        <begin position="17"/>
        <end position="39"/>
    </location>
</feature>
<dbReference type="EC" id="2.7.13.3" evidence="3"/>
<dbReference type="Pfam" id="PF00512">
    <property type="entry name" value="HisKA"/>
    <property type="match status" value="1"/>
</dbReference>
<dbReference type="SUPFAM" id="SSF55785">
    <property type="entry name" value="PYP-like sensor domain (PAS domain)"/>
    <property type="match status" value="3"/>
</dbReference>
<dbReference type="Gene3D" id="3.30.450.20">
    <property type="entry name" value="PAS domain"/>
    <property type="match status" value="3"/>
</dbReference>
<evidence type="ECO:0000313" key="16">
    <source>
        <dbReference type="EMBL" id="RWX43984.1"/>
    </source>
</evidence>
<keyword evidence="11" id="KW-1133">Transmembrane helix</keyword>
<keyword evidence="7" id="KW-0418">Kinase</keyword>
<proteinExistence type="predicted"/>
<dbReference type="Pfam" id="PF02518">
    <property type="entry name" value="HATPase_c"/>
    <property type="match status" value="1"/>
</dbReference>
<dbReference type="InterPro" id="IPR013656">
    <property type="entry name" value="PAS_4"/>
</dbReference>
<evidence type="ECO:0000259" key="12">
    <source>
        <dbReference type="PROSITE" id="PS50109"/>
    </source>
</evidence>
<dbReference type="EMBL" id="MTKO01000104">
    <property type="protein sequence ID" value="RWX43984.1"/>
    <property type="molecule type" value="Genomic_DNA"/>
</dbReference>
<dbReference type="SMART" id="SM00091">
    <property type="entry name" value="PAS"/>
    <property type="match status" value="3"/>
</dbReference>
<evidence type="ECO:0000256" key="10">
    <source>
        <dbReference type="ARBA" id="ARBA00023136"/>
    </source>
</evidence>
<dbReference type="InterPro" id="IPR036097">
    <property type="entry name" value="HisK_dim/P_sf"/>
</dbReference>
<dbReference type="Gene3D" id="6.10.340.10">
    <property type="match status" value="1"/>
</dbReference>
<dbReference type="InterPro" id="IPR036890">
    <property type="entry name" value="HATPase_C_sf"/>
</dbReference>
<evidence type="ECO:0000256" key="7">
    <source>
        <dbReference type="ARBA" id="ARBA00022777"/>
    </source>
</evidence>
<evidence type="ECO:0000313" key="17">
    <source>
        <dbReference type="Proteomes" id="UP000287853"/>
    </source>
</evidence>
<feature type="transmembrane region" description="Helical" evidence="11">
    <location>
        <begin position="189"/>
        <end position="208"/>
    </location>
</feature>
<evidence type="ECO:0000256" key="11">
    <source>
        <dbReference type="SAM" id="Phobius"/>
    </source>
</evidence>
<dbReference type="FunFam" id="1.10.287.130:FF:000038">
    <property type="entry name" value="Sensory transduction histidine kinase"/>
    <property type="match status" value="1"/>
</dbReference>
<dbReference type="Gene3D" id="3.30.565.10">
    <property type="entry name" value="Histidine kinase-like ATPase, C-terminal domain"/>
    <property type="match status" value="1"/>
</dbReference>
<keyword evidence="5" id="KW-0808">Transferase</keyword>
<dbReference type="Proteomes" id="UP000287853">
    <property type="component" value="Unassembled WGS sequence"/>
</dbReference>
<dbReference type="CDD" id="cd00082">
    <property type="entry name" value="HisKA"/>
    <property type="match status" value="1"/>
</dbReference>
<dbReference type="SUPFAM" id="SSF55874">
    <property type="entry name" value="ATPase domain of HSP90 chaperone/DNA topoisomerase II/histidine kinase"/>
    <property type="match status" value="1"/>
</dbReference>
<feature type="domain" description="PAC" evidence="14">
    <location>
        <begin position="334"/>
        <end position="388"/>
    </location>
</feature>
<dbReference type="InterPro" id="IPR001610">
    <property type="entry name" value="PAC"/>
</dbReference>
<comment type="catalytic activity">
    <reaction evidence="1">
        <text>ATP + protein L-histidine = ADP + protein N-phospho-L-histidine.</text>
        <dbReference type="EC" id="2.7.13.3"/>
    </reaction>
</comment>
<keyword evidence="17" id="KW-1185">Reference proteome</keyword>
<dbReference type="Pfam" id="PF08448">
    <property type="entry name" value="PAS_4"/>
    <property type="match status" value="2"/>
</dbReference>
<evidence type="ECO:0000259" key="14">
    <source>
        <dbReference type="PROSITE" id="PS50113"/>
    </source>
</evidence>
<dbReference type="InterPro" id="IPR003594">
    <property type="entry name" value="HATPase_dom"/>
</dbReference>
<keyword evidence="9" id="KW-0902">Two-component regulatory system</keyword>
<comment type="subcellular location">
    <subcellularLocation>
        <location evidence="2">Membrane</location>
    </subcellularLocation>
</comment>
<evidence type="ECO:0000259" key="15">
    <source>
        <dbReference type="PROSITE" id="PS50885"/>
    </source>
</evidence>
<dbReference type="Pfam" id="PF00672">
    <property type="entry name" value="HAMP"/>
    <property type="match status" value="1"/>
</dbReference>
<keyword evidence="6" id="KW-0547">Nucleotide-binding</keyword>
<organism evidence="16 17">
    <name type="scientific">Candidatus Electrothrix aarhusensis</name>
    <dbReference type="NCBI Taxonomy" id="1859131"/>
    <lineage>
        <taxon>Bacteria</taxon>
        <taxon>Pseudomonadati</taxon>
        <taxon>Thermodesulfobacteriota</taxon>
        <taxon>Desulfobulbia</taxon>
        <taxon>Desulfobulbales</taxon>
        <taxon>Desulfobulbaceae</taxon>
        <taxon>Candidatus Electrothrix</taxon>
    </lineage>
</organism>
<accession>A0A3S4T6B9</accession>
<dbReference type="PROSITE" id="PS50112">
    <property type="entry name" value="PAS"/>
    <property type="match status" value="2"/>
</dbReference>
<keyword evidence="11" id="KW-0812">Transmembrane</keyword>
<dbReference type="GO" id="GO:0000155">
    <property type="term" value="F:phosphorelay sensor kinase activity"/>
    <property type="evidence" value="ECO:0007669"/>
    <property type="project" value="InterPro"/>
</dbReference>
<feature type="domain" description="PAS" evidence="13">
    <location>
        <begin position="263"/>
        <end position="309"/>
    </location>
</feature>
<reference evidence="16 17" key="1">
    <citation type="submission" date="2017-01" db="EMBL/GenBank/DDBJ databases">
        <title>The cable genome- insights into the physiology and evolution of filamentous bacteria capable of sulfide oxidation via long distance electron transfer.</title>
        <authorList>
            <person name="Schreiber L."/>
            <person name="Bjerg J.T."/>
            <person name="Boggild A."/>
            <person name="Van De Vossenberg J."/>
            <person name="Meysman F."/>
            <person name="Nielsen L.P."/>
            <person name="Schramm A."/>
            <person name="Kjeldsen K.U."/>
        </authorList>
    </citation>
    <scope>NUCLEOTIDE SEQUENCE [LARGE SCALE GENOMIC DNA]</scope>
    <source>
        <strain evidence="16">MCF</strain>
    </source>
</reference>
<evidence type="ECO:0000256" key="5">
    <source>
        <dbReference type="ARBA" id="ARBA00022679"/>
    </source>
</evidence>
<dbReference type="NCBIfam" id="TIGR00229">
    <property type="entry name" value="sensory_box"/>
    <property type="match status" value="3"/>
</dbReference>
<comment type="caution">
    <text evidence="16">The sequence shown here is derived from an EMBL/GenBank/DDBJ whole genome shotgun (WGS) entry which is preliminary data.</text>
</comment>
<dbReference type="Gene3D" id="1.10.287.130">
    <property type="match status" value="1"/>
</dbReference>
<evidence type="ECO:0000256" key="1">
    <source>
        <dbReference type="ARBA" id="ARBA00000085"/>
    </source>
</evidence>
<dbReference type="CDD" id="cd00130">
    <property type="entry name" value="PAS"/>
    <property type="match status" value="2"/>
</dbReference>
<dbReference type="InterPro" id="IPR003661">
    <property type="entry name" value="HisK_dim/P_dom"/>
</dbReference>
<dbReference type="PROSITE" id="PS50109">
    <property type="entry name" value="HIS_KIN"/>
    <property type="match status" value="1"/>
</dbReference>
<dbReference type="AlphaFoldDB" id="A0A3S4T6B9"/>
<keyword evidence="10 11" id="KW-0472">Membrane</keyword>
<dbReference type="GO" id="GO:0005524">
    <property type="term" value="F:ATP binding"/>
    <property type="evidence" value="ECO:0007669"/>
    <property type="project" value="UniProtKB-KW"/>
</dbReference>
<evidence type="ECO:0000256" key="3">
    <source>
        <dbReference type="ARBA" id="ARBA00012438"/>
    </source>
</evidence>
<dbReference type="SMART" id="SM00388">
    <property type="entry name" value="HisKA"/>
    <property type="match status" value="1"/>
</dbReference>
<dbReference type="PROSITE" id="PS50113">
    <property type="entry name" value="PAC"/>
    <property type="match status" value="1"/>
</dbReference>
<dbReference type="PANTHER" id="PTHR43047">
    <property type="entry name" value="TWO-COMPONENT HISTIDINE PROTEIN KINASE"/>
    <property type="match status" value="1"/>
</dbReference>
<feature type="domain" description="HAMP" evidence="15">
    <location>
        <begin position="210"/>
        <end position="262"/>
    </location>
</feature>
<name>A0A3S4T6B9_9BACT</name>
<feature type="domain" description="Histidine kinase" evidence="12">
    <location>
        <begin position="651"/>
        <end position="861"/>
    </location>
</feature>
<dbReference type="InterPro" id="IPR035965">
    <property type="entry name" value="PAS-like_dom_sf"/>
</dbReference>
<dbReference type="PROSITE" id="PS50885">
    <property type="entry name" value="HAMP"/>
    <property type="match status" value="1"/>
</dbReference>
<protein>
    <recommendedName>
        <fullName evidence="3">histidine kinase</fullName>
        <ecNumber evidence="3">2.7.13.3</ecNumber>
    </recommendedName>
</protein>
<dbReference type="GO" id="GO:0016020">
    <property type="term" value="C:membrane"/>
    <property type="evidence" value="ECO:0007669"/>
    <property type="project" value="UniProtKB-SubCell"/>
</dbReference>
<sequence length="861" mass="97825">MIIHRCGKVKLRSHVMLLWACLICILLMTIYFVFTLLIYRHYQGQAQERIEQGVMALEQKLKQRGGDLSQGFPIEGITSELLEHIAYENGCDIYLYAASADPADSAGSQMLVSSLAAGGVPLPVRDYSVENLPVLGTGVEQWQARQISDENNIIYGARLSLEGKEHAVLLFAQSLDFVRQGVTVLGETLILVFIIVFLLFFPVAAFFIRYSVTRPVERLIAAMNSFDTKQYPHLEEDVGTVEFSSLASAFNRMVKVLRHHDQQVNILSTAVEQSPSAVVITDIEGRIEYVNSRMERLTGYTAEDLKGRSTSIFQSGYTLEEKYGELWQTITNGKVWKEELLNKRKDGTLSWESVVVAPIFAKDATVIKFVATKEDITERKQTRELLRRYEQIISATVDLMAFIDEKFVFRAVNKAYLSAFQKTQEGMTGHTAAKIYGIDFFNQVMKEKLDRCLAGETVHYQTWYNFSPTRRCCLHVSCYPFYTVENEVAGIVMSSHDITGLKVNQDLLRESERRYRQTFETNMAVKLIIDPADGTIVEANQAAAFYYGYSVEQLVAMRITDINQLSPEEIQREMAKAEQEERLYFNFRHKLASGKVRDVEVYSGPLQSGERTLLYSIIHDITDRKQAEKQLVAAKEQAESANRAKSIFLANITHELRTPLNAVLGYTQLLGTDNTLTSKQLNNVQIIRNSGEYLLMLINDILDLSKIEAEKIELVPRVFRLPDFFSEIVDVFRAEAEFKGVRLQCREDQQQPTQPTFVRADELRIRQVAFNLLSNAVKFTPKGGNCLLHSEIKRIGEKKALLTVRVEDNGPGIPRIMQEEIFEPSGRVGNVCSTQKELGLALRSVANWFALWGENFRSRIR</sequence>
<evidence type="ECO:0000256" key="6">
    <source>
        <dbReference type="ARBA" id="ARBA00022741"/>
    </source>
</evidence>
<evidence type="ECO:0000256" key="9">
    <source>
        <dbReference type="ARBA" id="ARBA00023012"/>
    </source>
</evidence>
<dbReference type="SMART" id="SM00086">
    <property type="entry name" value="PAC"/>
    <property type="match status" value="3"/>
</dbReference>
<gene>
    <name evidence="16" type="ORF">H206_02647</name>
</gene>
<keyword evidence="8" id="KW-0067">ATP-binding</keyword>
<feature type="domain" description="PAS" evidence="13">
    <location>
        <begin position="511"/>
        <end position="569"/>
    </location>
</feature>
<dbReference type="SUPFAM" id="SSF47384">
    <property type="entry name" value="Homodimeric domain of signal transducing histidine kinase"/>
    <property type="match status" value="1"/>
</dbReference>